<gene>
    <name evidence="2" type="ORF">DM482_03735</name>
</gene>
<reference evidence="2 3" key="1">
    <citation type="submission" date="2018-06" db="EMBL/GenBank/DDBJ databases">
        <authorList>
            <person name="Teymurazov M."/>
            <person name="Kislichkina A."/>
            <person name="Abaymova A."/>
            <person name="Mukhina T."/>
            <person name="Mayskaya N."/>
            <person name="Svetoch E."/>
            <person name="Bogun A."/>
        </authorList>
    </citation>
    <scope>NUCLEOTIDE SEQUENCE [LARGE SCALE GENOMIC DNA]</scope>
    <source>
        <strain evidence="2 3">SCPM-O-B-8406</strain>
    </source>
</reference>
<dbReference type="EMBL" id="QJPJ01000004">
    <property type="protein sequence ID" value="PXZ39903.1"/>
    <property type="molecule type" value="Genomic_DNA"/>
</dbReference>
<evidence type="ECO:0000259" key="1">
    <source>
        <dbReference type="Pfam" id="PF24731"/>
    </source>
</evidence>
<dbReference type="InterPro" id="IPR056100">
    <property type="entry name" value="DUF7683"/>
</dbReference>
<feature type="domain" description="DUF7683" evidence="1">
    <location>
        <begin position="5"/>
        <end position="58"/>
    </location>
</feature>
<name>A0AAE5TJ48_AVIPA</name>
<protein>
    <recommendedName>
        <fullName evidence="1">DUF7683 domain-containing protein</fullName>
    </recommendedName>
</protein>
<dbReference type="AlphaFoldDB" id="A0AAE5TJ48"/>
<accession>A0AAE5TJ48</accession>
<evidence type="ECO:0000313" key="2">
    <source>
        <dbReference type="EMBL" id="PXZ39903.1"/>
    </source>
</evidence>
<dbReference type="Pfam" id="PF24731">
    <property type="entry name" value="DUF7683"/>
    <property type="match status" value="1"/>
</dbReference>
<proteinExistence type="predicted"/>
<comment type="caution">
    <text evidence="2">The sequence shown here is derived from an EMBL/GenBank/DDBJ whole genome shotgun (WGS) entry which is preliminary data.</text>
</comment>
<organism evidence="2 3">
    <name type="scientific">Avibacterium paragallinarum</name>
    <name type="common">Haemophilus gallinarum</name>
    <dbReference type="NCBI Taxonomy" id="728"/>
    <lineage>
        <taxon>Bacteria</taxon>
        <taxon>Pseudomonadati</taxon>
        <taxon>Pseudomonadota</taxon>
        <taxon>Gammaproteobacteria</taxon>
        <taxon>Pasteurellales</taxon>
        <taxon>Pasteurellaceae</taxon>
        <taxon>Avibacterium</taxon>
    </lineage>
</organism>
<evidence type="ECO:0000313" key="3">
    <source>
        <dbReference type="Proteomes" id="UP000247594"/>
    </source>
</evidence>
<dbReference type="Proteomes" id="UP000247594">
    <property type="component" value="Unassembled WGS sequence"/>
</dbReference>
<sequence>MYEVTRYINVFDNITEELIDSYEITLSDEEAIPYIKPDDDDEHAVFAYELNKEQVINLGGKHLVSLYSDKNVSFYASCYQK</sequence>